<sequence>MDIADLLNVSDDAADWEFEMSDAAEDEEGEDDEGDVGVSASTERRTGNAYVDNLIREKSGLHIIREREVKAAYKEREKGKPEATVYELDAYIGLEIALSFNPVTEIKELWSKKFFMGQPDFGLTMARNRFESIRARFQIHAPESVPRSLYRSGL</sequence>
<evidence type="ECO:0000313" key="3">
    <source>
        <dbReference type="EMBL" id="OWY99411.1"/>
    </source>
</evidence>
<feature type="domain" description="PiggyBac transposable element-derived protein" evidence="2">
    <location>
        <begin position="78"/>
        <end position="143"/>
    </location>
</feature>
<evidence type="ECO:0000256" key="1">
    <source>
        <dbReference type="SAM" id="MobiDB-lite"/>
    </source>
</evidence>
<organism evidence="3 4">
    <name type="scientific">Phytophthora megakarya</name>
    <dbReference type="NCBI Taxonomy" id="4795"/>
    <lineage>
        <taxon>Eukaryota</taxon>
        <taxon>Sar</taxon>
        <taxon>Stramenopiles</taxon>
        <taxon>Oomycota</taxon>
        <taxon>Peronosporomycetes</taxon>
        <taxon>Peronosporales</taxon>
        <taxon>Peronosporaceae</taxon>
        <taxon>Phytophthora</taxon>
    </lineage>
</organism>
<dbReference type="AlphaFoldDB" id="A0A225V252"/>
<feature type="region of interest" description="Disordered" evidence="1">
    <location>
        <begin position="18"/>
        <end position="43"/>
    </location>
</feature>
<evidence type="ECO:0000259" key="2">
    <source>
        <dbReference type="Pfam" id="PF13843"/>
    </source>
</evidence>
<dbReference type="EMBL" id="NBNE01008510">
    <property type="protein sequence ID" value="OWY99411.1"/>
    <property type="molecule type" value="Genomic_DNA"/>
</dbReference>
<name>A0A225V252_9STRA</name>
<dbReference type="PANTHER" id="PTHR46599">
    <property type="entry name" value="PIGGYBAC TRANSPOSABLE ELEMENT-DERIVED PROTEIN 4"/>
    <property type="match status" value="1"/>
</dbReference>
<dbReference type="STRING" id="4795.A0A225V252"/>
<dbReference type="OrthoDB" id="124756at2759"/>
<gene>
    <name evidence="3" type="ORF">PHMEG_00029585</name>
</gene>
<protein>
    <recommendedName>
        <fullName evidence="2">PiggyBac transposable element-derived protein domain-containing protein</fullName>
    </recommendedName>
</protein>
<dbReference type="InterPro" id="IPR029526">
    <property type="entry name" value="PGBD"/>
</dbReference>
<comment type="caution">
    <text evidence="3">The sequence shown here is derived from an EMBL/GenBank/DDBJ whole genome shotgun (WGS) entry which is preliminary data.</text>
</comment>
<accession>A0A225V252</accession>
<proteinExistence type="predicted"/>
<keyword evidence="4" id="KW-1185">Reference proteome</keyword>
<evidence type="ECO:0000313" key="4">
    <source>
        <dbReference type="Proteomes" id="UP000198211"/>
    </source>
</evidence>
<dbReference type="Proteomes" id="UP000198211">
    <property type="component" value="Unassembled WGS sequence"/>
</dbReference>
<dbReference type="PANTHER" id="PTHR46599:SF3">
    <property type="entry name" value="PIGGYBAC TRANSPOSABLE ELEMENT-DERIVED PROTEIN 4"/>
    <property type="match status" value="1"/>
</dbReference>
<reference evidence="4" key="1">
    <citation type="submission" date="2017-03" db="EMBL/GenBank/DDBJ databases">
        <title>Phytopthora megakarya and P. palmivora, two closely related causual agents of cacao black pod achieved similar genome size and gene model numbers by different mechanisms.</title>
        <authorList>
            <person name="Ali S."/>
            <person name="Shao J."/>
            <person name="Larry D.J."/>
            <person name="Kronmiller B."/>
            <person name="Shen D."/>
            <person name="Strem M.D."/>
            <person name="Melnick R.L."/>
            <person name="Guiltinan M.J."/>
            <person name="Tyler B.M."/>
            <person name="Meinhardt L.W."/>
            <person name="Bailey B.A."/>
        </authorList>
    </citation>
    <scope>NUCLEOTIDE SEQUENCE [LARGE SCALE GENOMIC DNA]</scope>
    <source>
        <strain evidence="4">zdho120</strain>
    </source>
</reference>
<feature type="compositionally biased region" description="Acidic residues" evidence="1">
    <location>
        <begin position="18"/>
        <end position="35"/>
    </location>
</feature>
<dbReference type="Pfam" id="PF13843">
    <property type="entry name" value="DDE_Tnp_1_7"/>
    <property type="match status" value="1"/>
</dbReference>